<evidence type="ECO:0000259" key="1">
    <source>
        <dbReference type="Pfam" id="PF13568"/>
    </source>
</evidence>
<name>A0ABV9K794_9PORP</name>
<gene>
    <name evidence="2" type="ORF">ACFO3G_05440</name>
</gene>
<feature type="domain" description="Outer membrane protein beta-barrel" evidence="1">
    <location>
        <begin position="24"/>
        <end position="199"/>
    </location>
</feature>
<accession>A0ABV9K794</accession>
<sequence length="225" mass="25498">MKRSVRYLLLIIVATIIAVTNLNAQPKPPYQPKLFVGLSGGVSMSRLAYHPKVSLDSYIGYMGGIMARAEVESFAGVQLEVNYSQRGWKEYFEPDREGNPAYQMQLKWIDIPLMSNLFLRAGRFRFFLNMGPQISFMLNNQASIEGEGFNKTEIKRHNLEVKGKFGWGLVGGPGISFDMGKLGLIELEGRFNYAFNDIFSNTAKDPYDKSSEMVGTLKINYLYKF</sequence>
<protein>
    <submittedName>
        <fullName evidence="2">Porin family protein</fullName>
    </submittedName>
</protein>
<keyword evidence="3" id="KW-1185">Reference proteome</keyword>
<reference evidence="3" key="1">
    <citation type="journal article" date="2019" name="Int. J. Syst. Evol. Microbiol.">
        <title>The Global Catalogue of Microorganisms (GCM) 10K type strain sequencing project: providing services to taxonomists for standard genome sequencing and annotation.</title>
        <authorList>
            <consortium name="The Broad Institute Genomics Platform"/>
            <consortium name="The Broad Institute Genome Sequencing Center for Infectious Disease"/>
            <person name="Wu L."/>
            <person name="Ma J."/>
        </authorList>
    </citation>
    <scope>NUCLEOTIDE SEQUENCE [LARGE SCALE GENOMIC DNA]</scope>
    <source>
        <strain evidence="3">CGMCC 4.7357</strain>
    </source>
</reference>
<dbReference type="InterPro" id="IPR025665">
    <property type="entry name" value="Beta-barrel_OMP_2"/>
</dbReference>
<dbReference type="RefSeq" id="WP_380078722.1">
    <property type="nucleotide sequence ID" value="NZ_JBHSGO010000168.1"/>
</dbReference>
<organism evidence="2 3">
    <name type="scientific">Falsiporphyromonas endometrii</name>
    <dbReference type="NCBI Taxonomy" id="1387297"/>
    <lineage>
        <taxon>Bacteria</taxon>
        <taxon>Pseudomonadati</taxon>
        <taxon>Bacteroidota</taxon>
        <taxon>Bacteroidia</taxon>
        <taxon>Bacteroidales</taxon>
        <taxon>Porphyromonadaceae</taxon>
        <taxon>Falsiporphyromonas</taxon>
    </lineage>
</organism>
<dbReference type="Pfam" id="PF13568">
    <property type="entry name" value="OMP_b-brl_2"/>
    <property type="match status" value="1"/>
</dbReference>
<evidence type="ECO:0000313" key="2">
    <source>
        <dbReference type="EMBL" id="MFC4666042.1"/>
    </source>
</evidence>
<dbReference type="EMBL" id="JBHSGO010000168">
    <property type="protein sequence ID" value="MFC4666042.1"/>
    <property type="molecule type" value="Genomic_DNA"/>
</dbReference>
<proteinExistence type="predicted"/>
<evidence type="ECO:0000313" key="3">
    <source>
        <dbReference type="Proteomes" id="UP001596020"/>
    </source>
</evidence>
<comment type="caution">
    <text evidence="2">The sequence shown here is derived from an EMBL/GenBank/DDBJ whole genome shotgun (WGS) entry which is preliminary data.</text>
</comment>
<dbReference type="Proteomes" id="UP001596020">
    <property type="component" value="Unassembled WGS sequence"/>
</dbReference>